<dbReference type="KEGG" id="psty:BFS30_10195"/>
<keyword evidence="3" id="KW-1185">Reference proteome</keyword>
<feature type="domain" description="Transcription elongation factor GreA/GreB C-terminal" evidence="1">
    <location>
        <begin position="56"/>
        <end position="130"/>
    </location>
</feature>
<dbReference type="EMBL" id="CP017141">
    <property type="protein sequence ID" value="AOM77504.1"/>
    <property type="molecule type" value="Genomic_DNA"/>
</dbReference>
<protein>
    <recommendedName>
        <fullName evidence="1">Transcription elongation factor GreA/GreB C-terminal domain-containing protein</fullName>
    </recommendedName>
</protein>
<dbReference type="GO" id="GO:0032784">
    <property type="term" value="P:regulation of DNA-templated transcription elongation"/>
    <property type="evidence" value="ECO:0007669"/>
    <property type="project" value="InterPro"/>
</dbReference>
<dbReference type="RefSeq" id="WP_069379194.1">
    <property type="nucleotide sequence ID" value="NZ_CP017141.1"/>
</dbReference>
<dbReference type="Gene3D" id="3.10.50.30">
    <property type="entry name" value="Transcription elongation factor, GreA/GreB, C-terminal domain"/>
    <property type="match status" value="1"/>
</dbReference>
<dbReference type="GO" id="GO:0070063">
    <property type="term" value="F:RNA polymerase binding"/>
    <property type="evidence" value="ECO:0007669"/>
    <property type="project" value="InterPro"/>
</dbReference>
<organism evidence="2 3">
    <name type="scientific">Pedobacter steynii</name>
    <dbReference type="NCBI Taxonomy" id="430522"/>
    <lineage>
        <taxon>Bacteria</taxon>
        <taxon>Pseudomonadati</taxon>
        <taxon>Bacteroidota</taxon>
        <taxon>Sphingobacteriia</taxon>
        <taxon>Sphingobacteriales</taxon>
        <taxon>Sphingobacteriaceae</taxon>
        <taxon>Pedobacter</taxon>
    </lineage>
</organism>
<dbReference type="GO" id="GO:0003677">
    <property type="term" value="F:DNA binding"/>
    <property type="evidence" value="ECO:0007669"/>
    <property type="project" value="InterPro"/>
</dbReference>
<dbReference type="SUPFAM" id="SSF54534">
    <property type="entry name" value="FKBP-like"/>
    <property type="match status" value="1"/>
</dbReference>
<dbReference type="Pfam" id="PF01272">
    <property type="entry name" value="GreA_GreB"/>
    <property type="match status" value="1"/>
</dbReference>
<dbReference type="GO" id="GO:0006354">
    <property type="term" value="P:DNA-templated transcription elongation"/>
    <property type="evidence" value="ECO:0007669"/>
    <property type="project" value="TreeGrafter"/>
</dbReference>
<evidence type="ECO:0000259" key="1">
    <source>
        <dbReference type="Pfam" id="PF01272"/>
    </source>
</evidence>
<proteinExistence type="predicted"/>
<evidence type="ECO:0000313" key="2">
    <source>
        <dbReference type="EMBL" id="AOM77504.1"/>
    </source>
</evidence>
<evidence type="ECO:0000313" key="3">
    <source>
        <dbReference type="Proteomes" id="UP000094313"/>
    </source>
</evidence>
<sequence length="133" mass="15414">MNTTSLKIDNTPIILSTGIFDLLKDHIRRRKLSRFNEEKLKLELRYARQVLRKELPEEVVTVNRRVRVKELESGKEFTYKLVAPGKARDKHKTLSILSPIGVAMLGYMKGAKLQWEMSDGIKAYQIEEVTELN</sequence>
<dbReference type="Proteomes" id="UP000094313">
    <property type="component" value="Chromosome"/>
</dbReference>
<name>A0A1D7QFT5_9SPHI</name>
<dbReference type="InterPro" id="IPR001437">
    <property type="entry name" value="Tscrpt_elong_fac_GreA/B_C"/>
</dbReference>
<dbReference type="PANTHER" id="PTHR30437">
    <property type="entry name" value="TRANSCRIPTION ELONGATION FACTOR GREA"/>
    <property type="match status" value="1"/>
</dbReference>
<gene>
    <name evidence="2" type="ORF">BFS30_10195</name>
</gene>
<dbReference type="InterPro" id="IPR036953">
    <property type="entry name" value="GreA/GreB_C_sf"/>
</dbReference>
<dbReference type="PANTHER" id="PTHR30437:SF5">
    <property type="entry name" value="REGULATOR OF NUCLEOSIDE DIPHOSPHATE KINASE"/>
    <property type="match status" value="1"/>
</dbReference>
<dbReference type="AlphaFoldDB" id="A0A1D7QFT5"/>
<dbReference type="InterPro" id="IPR023459">
    <property type="entry name" value="Tscrpt_elong_fac_GreA/B_fam"/>
</dbReference>
<dbReference type="OrthoDB" id="192847at2"/>
<reference evidence="2 3" key="1">
    <citation type="submission" date="2016-08" db="EMBL/GenBank/DDBJ databases">
        <authorList>
            <person name="Seilhamer J.J."/>
        </authorList>
    </citation>
    <scope>NUCLEOTIDE SEQUENCE [LARGE SCALE GENOMIC DNA]</scope>
    <source>
        <strain evidence="2 3">DX4</strain>
    </source>
</reference>
<accession>A0A1D7QFT5</accession>